<name>A0A5B7J3Y7_PORTR</name>
<accession>A0A5B7J3Y7</accession>
<proteinExistence type="predicted"/>
<evidence type="ECO:0000313" key="3">
    <source>
        <dbReference type="Proteomes" id="UP000324222"/>
    </source>
</evidence>
<protein>
    <submittedName>
        <fullName evidence="2">Uncharacterized protein</fullName>
    </submittedName>
</protein>
<organism evidence="2 3">
    <name type="scientific">Portunus trituberculatus</name>
    <name type="common">Swimming crab</name>
    <name type="synonym">Neptunus trituberculatus</name>
    <dbReference type="NCBI Taxonomy" id="210409"/>
    <lineage>
        <taxon>Eukaryota</taxon>
        <taxon>Metazoa</taxon>
        <taxon>Ecdysozoa</taxon>
        <taxon>Arthropoda</taxon>
        <taxon>Crustacea</taxon>
        <taxon>Multicrustacea</taxon>
        <taxon>Malacostraca</taxon>
        <taxon>Eumalacostraca</taxon>
        <taxon>Eucarida</taxon>
        <taxon>Decapoda</taxon>
        <taxon>Pleocyemata</taxon>
        <taxon>Brachyura</taxon>
        <taxon>Eubrachyura</taxon>
        <taxon>Portunoidea</taxon>
        <taxon>Portunidae</taxon>
        <taxon>Portuninae</taxon>
        <taxon>Portunus</taxon>
    </lineage>
</organism>
<reference evidence="2 3" key="1">
    <citation type="submission" date="2019-05" db="EMBL/GenBank/DDBJ databases">
        <title>Another draft genome of Portunus trituberculatus and its Hox gene families provides insights of decapod evolution.</title>
        <authorList>
            <person name="Jeong J.-H."/>
            <person name="Song I."/>
            <person name="Kim S."/>
            <person name="Choi T."/>
            <person name="Kim D."/>
            <person name="Ryu S."/>
            <person name="Kim W."/>
        </authorList>
    </citation>
    <scope>NUCLEOTIDE SEQUENCE [LARGE SCALE GENOMIC DNA]</scope>
    <source>
        <tissue evidence="2">Muscle</tissue>
    </source>
</reference>
<feature type="compositionally biased region" description="Polar residues" evidence="1">
    <location>
        <begin position="1"/>
        <end position="14"/>
    </location>
</feature>
<feature type="region of interest" description="Disordered" evidence="1">
    <location>
        <begin position="1"/>
        <end position="23"/>
    </location>
</feature>
<evidence type="ECO:0000256" key="1">
    <source>
        <dbReference type="SAM" id="MobiDB-lite"/>
    </source>
</evidence>
<dbReference type="EMBL" id="VSRR010085964">
    <property type="protein sequence ID" value="MPC90902.1"/>
    <property type="molecule type" value="Genomic_DNA"/>
</dbReference>
<sequence>MTGSVQCNGGNDATLTADAGGTPSGQSSAALRLRGEQIWFQLCLAPRALVTLDHTELRYRMRGAECRPRLLAVARHARRSLMLGGEMLLSRQAYLCFIYPTVKKHGSCLLSDADGAWLRYCFHCRLGRWRA</sequence>
<keyword evidence="3" id="KW-1185">Reference proteome</keyword>
<dbReference type="AlphaFoldDB" id="A0A5B7J3Y7"/>
<evidence type="ECO:0000313" key="2">
    <source>
        <dbReference type="EMBL" id="MPC90902.1"/>
    </source>
</evidence>
<comment type="caution">
    <text evidence="2">The sequence shown here is derived from an EMBL/GenBank/DDBJ whole genome shotgun (WGS) entry which is preliminary data.</text>
</comment>
<gene>
    <name evidence="2" type="ORF">E2C01_085906</name>
</gene>
<dbReference type="Proteomes" id="UP000324222">
    <property type="component" value="Unassembled WGS sequence"/>
</dbReference>